<gene>
    <name evidence="2" type="ORF">B0F89_105122</name>
</gene>
<dbReference type="EMBL" id="PTIW01000005">
    <property type="protein sequence ID" value="PPK62189.1"/>
    <property type="molecule type" value="Genomic_DNA"/>
</dbReference>
<evidence type="ECO:0000313" key="2">
    <source>
        <dbReference type="EMBL" id="PPK62189.1"/>
    </source>
</evidence>
<dbReference type="Proteomes" id="UP000239861">
    <property type="component" value="Unassembled WGS sequence"/>
</dbReference>
<protein>
    <submittedName>
        <fullName evidence="2">Uncharacterized protein</fullName>
    </submittedName>
</protein>
<organism evidence="2 3">
    <name type="scientific">Malaciobacter marinus</name>
    <dbReference type="NCBI Taxonomy" id="505249"/>
    <lineage>
        <taxon>Bacteria</taxon>
        <taxon>Pseudomonadati</taxon>
        <taxon>Campylobacterota</taxon>
        <taxon>Epsilonproteobacteria</taxon>
        <taxon>Campylobacterales</taxon>
        <taxon>Arcobacteraceae</taxon>
        <taxon>Malaciobacter</taxon>
    </lineage>
</organism>
<feature type="transmembrane region" description="Helical" evidence="1">
    <location>
        <begin position="44"/>
        <end position="64"/>
    </location>
</feature>
<keyword evidence="1" id="KW-0812">Transmembrane</keyword>
<proteinExistence type="predicted"/>
<reference evidence="2 3" key="1">
    <citation type="submission" date="2018-02" db="EMBL/GenBank/DDBJ databases">
        <title>Subsurface microbial communities from deep shales in Ohio and West Virginia, USA.</title>
        <authorList>
            <person name="Wrighton K."/>
        </authorList>
    </citation>
    <scope>NUCLEOTIDE SEQUENCE [LARGE SCALE GENOMIC DNA]</scope>
    <source>
        <strain evidence="2 3">MARC-MIP3H16</strain>
    </source>
</reference>
<name>A0AB36ZZ08_9BACT</name>
<accession>A0AB36ZZ08</accession>
<comment type="caution">
    <text evidence="2">The sequence shown here is derived from an EMBL/GenBank/DDBJ whole genome shotgun (WGS) entry which is preliminary data.</text>
</comment>
<keyword evidence="1" id="KW-1133">Transmembrane helix</keyword>
<sequence length="109" mass="13235">MRSFLFDKKIINIEEKLISDIKCKEVLLKEFEHTNKLLEDNYKFFYSISLLLYSAVGIFIWRLTEQDVKSLFLIYIILALLIIPYFYEREIRKNIILRKELILNKLNNL</sequence>
<dbReference type="RefSeq" id="WP_104411921.1">
    <property type="nucleotide sequence ID" value="NZ_PTIW01000005.1"/>
</dbReference>
<keyword evidence="1" id="KW-0472">Membrane</keyword>
<dbReference type="AlphaFoldDB" id="A0AB36ZZ08"/>
<evidence type="ECO:0000313" key="3">
    <source>
        <dbReference type="Proteomes" id="UP000239861"/>
    </source>
</evidence>
<feature type="transmembrane region" description="Helical" evidence="1">
    <location>
        <begin position="70"/>
        <end position="87"/>
    </location>
</feature>
<evidence type="ECO:0000256" key="1">
    <source>
        <dbReference type="SAM" id="Phobius"/>
    </source>
</evidence>